<dbReference type="GO" id="GO:0030322">
    <property type="term" value="P:stabilization of membrane potential"/>
    <property type="evidence" value="ECO:0007669"/>
    <property type="project" value="TreeGrafter"/>
</dbReference>
<dbReference type="GO" id="GO:0005886">
    <property type="term" value="C:plasma membrane"/>
    <property type="evidence" value="ECO:0007669"/>
    <property type="project" value="TreeGrafter"/>
</dbReference>
<keyword evidence="7" id="KW-0407">Ion channel</keyword>
<dbReference type="Pfam" id="PF07885">
    <property type="entry name" value="Ion_trans_2"/>
    <property type="match status" value="1"/>
</dbReference>
<keyword evidence="4 9" id="KW-1133">Transmembrane helix</keyword>
<comment type="caution">
    <text evidence="11">The sequence shown here is derived from an EMBL/GenBank/DDBJ whole genome shotgun (WGS) entry which is preliminary data.</text>
</comment>
<dbReference type="InterPro" id="IPR013099">
    <property type="entry name" value="K_chnl_dom"/>
</dbReference>
<feature type="transmembrane region" description="Helical" evidence="9">
    <location>
        <begin position="187"/>
        <end position="208"/>
    </location>
</feature>
<evidence type="ECO:0000256" key="2">
    <source>
        <dbReference type="ARBA" id="ARBA00022448"/>
    </source>
</evidence>
<evidence type="ECO:0000256" key="3">
    <source>
        <dbReference type="ARBA" id="ARBA00022692"/>
    </source>
</evidence>
<keyword evidence="5" id="KW-0406">Ion transport</keyword>
<dbReference type="GO" id="GO:0015271">
    <property type="term" value="F:outward rectifier potassium channel activity"/>
    <property type="evidence" value="ECO:0007669"/>
    <property type="project" value="TreeGrafter"/>
</dbReference>
<evidence type="ECO:0000256" key="8">
    <source>
        <dbReference type="SAM" id="MobiDB-lite"/>
    </source>
</evidence>
<dbReference type="Proteomes" id="UP001208570">
    <property type="component" value="Unassembled WGS sequence"/>
</dbReference>
<evidence type="ECO:0000256" key="5">
    <source>
        <dbReference type="ARBA" id="ARBA00023065"/>
    </source>
</evidence>
<dbReference type="GO" id="GO:0022841">
    <property type="term" value="F:potassium ion leak channel activity"/>
    <property type="evidence" value="ECO:0007669"/>
    <property type="project" value="TreeGrafter"/>
</dbReference>
<name>A0AAD9JWZ1_9ANNE</name>
<evidence type="ECO:0000313" key="11">
    <source>
        <dbReference type="EMBL" id="KAK2160908.1"/>
    </source>
</evidence>
<feature type="domain" description="Potassium channel" evidence="10">
    <location>
        <begin position="132"/>
        <end position="210"/>
    </location>
</feature>
<dbReference type="PANTHER" id="PTHR11003:SF334">
    <property type="entry name" value="FI03418P"/>
    <property type="match status" value="1"/>
</dbReference>
<proteinExistence type="predicted"/>
<evidence type="ECO:0000256" key="7">
    <source>
        <dbReference type="ARBA" id="ARBA00023303"/>
    </source>
</evidence>
<keyword evidence="12" id="KW-1185">Reference proteome</keyword>
<organism evidence="11 12">
    <name type="scientific">Paralvinella palmiformis</name>
    <dbReference type="NCBI Taxonomy" id="53620"/>
    <lineage>
        <taxon>Eukaryota</taxon>
        <taxon>Metazoa</taxon>
        <taxon>Spiralia</taxon>
        <taxon>Lophotrochozoa</taxon>
        <taxon>Annelida</taxon>
        <taxon>Polychaeta</taxon>
        <taxon>Sedentaria</taxon>
        <taxon>Canalipalpata</taxon>
        <taxon>Terebellida</taxon>
        <taxon>Terebelliformia</taxon>
        <taxon>Alvinellidae</taxon>
        <taxon>Paralvinella</taxon>
    </lineage>
</organism>
<protein>
    <recommendedName>
        <fullName evidence="10">Potassium channel domain-containing protein</fullName>
    </recommendedName>
</protein>
<keyword evidence="6 9" id="KW-0472">Membrane</keyword>
<evidence type="ECO:0000256" key="9">
    <source>
        <dbReference type="SAM" id="Phobius"/>
    </source>
</evidence>
<evidence type="ECO:0000256" key="4">
    <source>
        <dbReference type="ARBA" id="ARBA00022989"/>
    </source>
</evidence>
<dbReference type="SUPFAM" id="SSF81324">
    <property type="entry name" value="Voltage-gated potassium channels"/>
    <property type="match status" value="1"/>
</dbReference>
<sequence>MWGRIVTILYATIGIPLCLLTLTNLGGFMATAFRFIYNNICCGLCCLCCEYREKAQVRSAALKYKDAENGDPGASEALTGISSPESSGSKRSKSPTKGKVSTTVTWRSGLKRVLKTEDNKAVRVPIYVSFLLIAGYILSGAVLFTLWEKDWDYLEGSYFCFITLSTIGFGDFVPGTTQDSWNNQQKLVLCAMYLIIGLSLIAMCFDLMQEEARNKVRALGAKLGLFDDDKKSTGKPPI</sequence>
<reference evidence="11" key="1">
    <citation type="journal article" date="2023" name="Mol. Biol. Evol.">
        <title>Third-Generation Sequencing Reveals the Adaptive Role of the Epigenome in Three Deep-Sea Polychaetes.</title>
        <authorList>
            <person name="Perez M."/>
            <person name="Aroh O."/>
            <person name="Sun Y."/>
            <person name="Lan Y."/>
            <person name="Juniper S.K."/>
            <person name="Young C.R."/>
            <person name="Angers B."/>
            <person name="Qian P.Y."/>
        </authorList>
    </citation>
    <scope>NUCLEOTIDE SEQUENCE</scope>
    <source>
        <strain evidence="11">P08H-3</strain>
    </source>
</reference>
<dbReference type="EMBL" id="JAODUP010000125">
    <property type="protein sequence ID" value="KAK2160908.1"/>
    <property type="molecule type" value="Genomic_DNA"/>
</dbReference>
<evidence type="ECO:0000256" key="6">
    <source>
        <dbReference type="ARBA" id="ARBA00023136"/>
    </source>
</evidence>
<feature type="transmembrane region" description="Helical" evidence="9">
    <location>
        <begin position="124"/>
        <end position="144"/>
    </location>
</feature>
<dbReference type="Gene3D" id="1.10.287.70">
    <property type="match status" value="1"/>
</dbReference>
<keyword evidence="2" id="KW-0813">Transport</keyword>
<accession>A0AAD9JWZ1</accession>
<evidence type="ECO:0000259" key="10">
    <source>
        <dbReference type="Pfam" id="PF07885"/>
    </source>
</evidence>
<comment type="subcellular location">
    <subcellularLocation>
        <location evidence="1">Membrane</location>
        <topology evidence="1">Multi-pass membrane protein</topology>
    </subcellularLocation>
</comment>
<evidence type="ECO:0000256" key="1">
    <source>
        <dbReference type="ARBA" id="ARBA00004141"/>
    </source>
</evidence>
<dbReference type="AlphaFoldDB" id="A0AAD9JWZ1"/>
<evidence type="ECO:0000313" key="12">
    <source>
        <dbReference type="Proteomes" id="UP001208570"/>
    </source>
</evidence>
<gene>
    <name evidence="11" type="ORF">LSH36_125g05009</name>
</gene>
<feature type="region of interest" description="Disordered" evidence="8">
    <location>
        <begin position="66"/>
        <end position="100"/>
    </location>
</feature>
<feature type="transmembrane region" description="Helical" evidence="9">
    <location>
        <begin position="6"/>
        <end position="25"/>
    </location>
</feature>
<dbReference type="PANTHER" id="PTHR11003">
    <property type="entry name" value="POTASSIUM CHANNEL, SUBFAMILY K"/>
    <property type="match status" value="1"/>
</dbReference>
<keyword evidence="3 9" id="KW-0812">Transmembrane</keyword>
<dbReference type="InterPro" id="IPR003280">
    <property type="entry name" value="2pore_dom_K_chnl"/>
</dbReference>
<feature type="transmembrane region" description="Helical" evidence="9">
    <location>
        <begin position="156"/>
        <end position="175"/>
    </location>
</feature>